<dbReference type="PANTHER" id="PTHR30146">
    <property type="entry name" value="LACI-RELATED TRANSCRIPTIONAL REPRESSOR"/>
    <property type="match status" value="1"/>
</dbReference>
<gene>
    <name evidence="6" type="ORF">N1032_18900</name>
</gene>
<dbReference type="Gene3D" id="3.40.50.2300">
    <property type="match status" value="2"/>
</dbReference>
<feature type="domain" description="HTH lacI-type" evidence="5">
    <location>
        <begin position="3"/>
        <end position="57"/>
    </location>
</feature>
<protein>
    <submittedName>
        <fullName evidence="6">LacI family transcriptional regulator</fullName>
    </submittedName>
</protein>
<proteinExistence type="predicted"/>
<dbReference type="EMBL" id="JANLCJ010000009">
    <property type="protein sequence ID" value="MCS5735813.1"/>
    <property type="molecule type" value="Genomic_DNA"/>
</dbReference>
<organism evidence="6 7">
    <name type="scientific">Herbiconiux daphne</name>
    <dbReference type="NCBI Taxonomy" id="2970914"/>
    <lineage>
        <taxon>Bacteria</taxon>
        <taxon>Bacillati</taxon>
        <taxon>Actinomycetota</taxon>
        <taxon>Actinomycetes</taxon>
        <taxon>Micrococcales</taxon>
        <taxon>Microbacteriaceae</taxon>
        <taxon>Herbiconiux</taxon>
    </lineage>
</organism>
<dbReference type="RefSeq" id="WP_259540970.1">
    <property type="nucleotide sequence ID" value="NZ_JANLCJ010000009.1"/>
</dbReference>
<comment type="caution">
    <text evidence="6">The sequence shown here is derived from an EMBL/GenBank/DDBJ whole genome shotgun (WGS) entry which is preliminary data.</text>
</comment>
<evidence type="ECO:0000256" key="1">
    <source>
        <dbReference type="ARBA" id="ARBA00022491"/>
    </source>
</evidence>
<evidence type="ECO:0000313" key="7">
    <source>
        <dbReference type="Proteomes" id="UP001165586"/>
    </source>
</evidence>
<dbReference type="PROSITE" id="PS50932">
    <property type="entry name" value="HTH_LACI_2"/>
    <property type="match status" value="1"/>
</dbReference>
<evidence type="ECO:0000313" key="6">
    <source>
        <dbReference type="EMBL" id="MCS5735813.1"/>
    </source>
</evidence>
<dbReference type="SMART" id="SM00354">
    <property type="entry name" value="HTH_LACI"/>
    <property type="match status" value="1"/>
</dbReference>
<dbReference type="CDD" id="cd06267">
    <property type="entry name" value="PBP1_LacI_sugar_binding-like"/>
    <property type="match status" value="1"/>
</dbReference>
<keyword evidence="1" id="KW-0678">Repressor</keyword>
<dbReference type="InterPro" id="IPR028082">
    <property type="entry name" value="Peripla_BP_I"/>
</dbReference>
<evidence type="ECO:0000256" key="3">
    <source>
        <dbReference type="ARBA" id="ARBA00023125"/>
    </source>
</evidence>
<dbReference type="SUPFAM" id="SSF53822">
    <property type="entry name" value="Periplasmic binding protein-like I"/>
    <property type="match status" value="1"/>
</dbReference>
<dbReference type="Gene3D" id="1.10.260.40">
    <property type="entry name" value="lambda repressor-like DNA-binding domains"/>
    <property type="match status" value="1"/>
</dbReference>
<dbReference type="InterPro" id="IPR010982">
    <property type="entry name" value="Lambda_DNA-bd_dom_sf"/>
</dbReference>
<dbReference type="PANTHER" id="PTHR30146:SF148">
    <property type="entry name" value="HTH-TYPE TRANSCRIPTIONAL REPRESSOR PURR-RELATED"/>
    <property type="match status" value="1"/>
</dbReference>
<keyword evidence="3" id="KW-0238">DNA-binding</keyword>
<dbReference type="InterPro" id="IPR001761">
    <property type="entry name" value="Peripla_BP/Lac1_sug-bd_dom"/>
</dbReference>
<name>A0ABT2H7C0_9MICO</name>
<reference evidence="6" key="1">
    <citation type="submission" date="2022-08" db="EMBL/GenBank/DDBJ databases">
        <authorList>
            <person name="Deng Y."/>
            <person name="Han X.-F."/>
            <person name="Zhang Y.-Q."/>
        </authorList>
    </citation>
    <scope>NUCLEOTIDE SEQUENCE</scope>
    <source>
        <strain evidence="6">CPCC 203386</strain>
    </source>
</reference>
<sequence>MSVTLRTVAERANVSLSTASRALSGSPLISEGTRAVVDQAASDLGYRPNRAASALRSKRSHLIGLVLNNLVNQSFHTIADVIQRRLRSEGYQLILSTTDADPRTEESLLLTLADHGVDGVIIIGSGQSAATTNDFLHRGMAVVNVIRSSHDSLAPTVLAADRDGAYEATEHLASLGHRRIGYIGGIESADSGRARHSGYEDALARHGIPYDESLVLRGPFTQDFGALAATELLARSTGMTALFAANHEAVFGILPVLMQHGMRIPDQLSLVCFEDMPLLQMWHPAVTVIDNGATQLAELSVDLLLSQIRAIVSEGVTPERLRRLTRTYRVGSQLVARASTAPPAPAFAVSSPRKARS</sequence>
<dbReference type="Pfam" id="PF00532">
    <property type="entry name" value="Peripla_BP_1"/>
    <property type="match status" value="1"/>
</dbReference>
<dbReference type="SUPFAM" id="SSF47413">
    <property type="entry name" value="lambda repressor-like DNA-binding domains"/>
    <property type="match status" value="1"/>
</dbReference>
<accession>A0ABT2H7C0</accession>
<dbReference type="Pfam" id="PF00356">
    <property type="entry name" value="LacI"/>
    <property type="match status" value="1"/>
</dbReference>
<dbReference type="InterPro" id="IPR000843">
    <property type="entry name" value="HTH_LacI"/>
</dbReference>
<evidence type="ECO:0000259" key="5">
    <source>
        <dbReference type="PROSITE" id="PS50932"/>
    </source>
</evidence>
<evidence type="ECO:0000256" key="4">
    <source>
        <dbReference type="ARBA" id="ARBA00023163"/>
    </source>
</evidence>
<dbReference type="Proteomes" id="UP001165586">
    <property type="component" value="Unassembled WGS sequence"/>
</dbReference>
<keyword evidence="2" id="KW-0805">Transcription regulation</keyword>
<evidence type="ECO:0000256" key="2">
    <source>
        <dbReference type="ARBA" id="ARBA00023015"/>
    </source>
</evidence>
<keyword evidence="7" id="KW-1185">Reference proteome</keyword>
<keyword evidence="4" id="KW-0804">Transcription</keyword>
<dbReference type="CDD" id="cd01392">
    <property type="entry name" value="HTH_LacI"/>
    <property type="match status" value="1"/>
</dbReference>